<proteinExistence type="predicted"/>
<feature type="compositionally biased region" description="Low complexity" evidence="1">
    <location>
        <begin position="759"/>
        <end position="773"/>
    </location>
</feature>
<dbReference type="EMBL" id="CAJFCJ010000001">
    <property type="protein sequence ID" value="CAD5111393.1"/>
    <property type="molecule type" value="Genomic_DNA"/>
</dbReference>
<feature type="domain" description="BRCT" evidence="2">
    <location>
        <begin position="986"/>
        <end position="1066"/>
    </location>
</feature>
<dbReference type="PROSITE" id="PS50172">
    <property type="entry name" value="BRCT"/>
    <property type="match status" value="3"/>
</dbReference>
<dbReference type="GO" id="GO:0000278">
    <property type="term" value="P:mitotic cell cycle"/>
    <property type="evidence" value="ECO:0007669"/>
    <property type="project" value="TreeGrafter"/>
</dbReference>
<dbReference type="OrthoDB" id="2384350at2759"/>
<feature type="region of interest" description="Disordered" evidence="1">
    <location>
        <begin position="287"/>
        <end position="328"/>
    </location>
</feature>
<evidence type="ECO:0000259" key="2">
    <source>
        <dbReference type="PROSITE" id="PS50172"/>
    </source>
</evidence>
<evidence type="ECO:0000313" key="4">
    <source>
        <dbReference type="Proteomes" id="UP000549394"/>
    </source>
</evidence>
<feature type="compositionally biased region" description="Basic residues" evidence="1">
    <location>
        <begin position="699"/>
        <end position="713"/>
    </location>
</feature>
<feature type="region of interest" description="Disordered" evidence="1">
    <location>
        <begin position="245"/>
        <end position="272"/>
    </location>
</feature>
<feature type="region of interest" description="Disordered" evidence="1">
    <location>
        <begin position="182"/>
        <end position="232"/>
    </location>
</feature>
<feature type="region of interest" description="Disordered" evidence="1">
    <location>
        <begin position="634"/>
        <end position="666"/>
    </location>
</feature>
<dbReference type="InterPro" id="IPR001357">
    <property type="entry name" value="BRCT_dom"/>
</dbReference>
<feature type="compositionally biased region" description="Basic and acidic residues" evidence="1">
    <location>
        <begin position="186"/>
        <end position="227"/>
    </location>
</feature>
<comment type="caution">
    <text evidence="3">The sequence shown here is derived from an EMBL/GenBank/DDBJ whole genome shotgun (WGS) entry which is preliminary data.</text>
</comment>
<feature type="compositionally biased region" description="Polar residues" evidence="1">
    <location>
        <begin position="475"/>
        <end position="484"/>
    </location>
</feature>
<accession>A0A7I8V9Z7</accession>
<dbReference type="PANTHER" id="PTHR14625:SF3">
    <property type="entry name" value="MICROCEPHALIN"/>
    <property type="match status" value="1"/>
</dbReference>
<feature type="region of interest" description="Disordered" evidence="1">
    <location>
        <begin position="686"/>
        <end position="716"/>
    </location>
</feature>
<dbReference type="Proteomes" id="UP000549394">
    <property type="component" value="Unassembled WGS sequence"/>
</dbReference>
<feature type="compositionally biased region" description="Polar residues" evidence="1">
    <location>
        <begin position="445"/>
        <end position="456"/>
    </location>
</feature>
<feature type="region of interest" description="Disordered" evidence="1">
    <location>
        <begin position="442"/>
        <end position="519"/>
    </location>
</feature>
<evidence type="ECO:0000256" key="1">
    <source>
        <dbReference type="SAM" id="MobiDB-lite"/>
    </source>
</evidence>
<protein>
    <submittedName>
        <fullName evidence="3">DgyrCDS706</fullName>
    </submittedName>
</protein>
<dbReference type="AlphaFoldDB" id="A0A7I8V9Z7"/>
<dbReference type="PANTHER" id="PTHR14625">
    <property type="entry name" value="MICROCEPHALIN"/>
    <property type="match status" value="1"/>
</dbReference>
<feature type="region of interest" description="Disordered" evidence="1">
    <location>
        <begin position="379"/>
        <end position="428"/>
    </location>
</feature>
<dbReference type="CDD" id="cd17751">
    <property type="entry name" value="BRCT_microcephalin_rpt3"/>
    <property type="match status" value="1"/>
</dbReference>
<keyword evidence="4" id="KW-1185">Reference proteome</keyword>
<dbReference type="EMBL" id="CAJFCJ010000001">
    <property type="protein sequence ID" value="CAD5111392.1"/>
    <property type="molecule type" value="Genomic_DNA"/>
</dbReference>
<gene>
    <name evidence="3" type="ORF">DGYR_LOCUS695</name>
</gene>
<reference evidence="3 4" key="1">
    <citation type="submission" date="2020-08" db="EMBL/GenBank/DDBJ databases">
        <authorList>
            <person name="Hejnol A."/>
        </authorList>
    </citation>
    <scope>NUCLEOTIDE SEQUENCE [LARGE SCALE GENOMIC DNA]</scope>
</reference>
<sequence>MASKVVDENLILNFGDLPSEGEVFRQKIVFVDVGSDEHEWREVCKFIASLGATLISRVTDCVDFCVFKDGSKTTWDACSKYSVPRVRVTYVMECKMLNFLVDMDDFLSPSPYQEEEAVQEKLPSPAVRYRFSPTRACSPLKSDEELEELDVVMRRHMERKSLQNVQKSLLNFDVASTPEPIACSSIRRDNPMKSRVDDDLTPRDVKDSMDKSEEDLFKDSENEHDVETTLNTRRNAKKSYKKFFNDSDLRGDKSDDNGVENSDSPSEKKLCSWRNRDREIDYSKKIFPKVEQNKDSSDKEAEDEDDELSSFINPFDGDFEDSLDDDPKRKSFTHRRVVRMQNSQLLTSSPICDEEELRIENLRNLGKLRCDKVNVIIPKQKSQRRKRVVKKSETKKEKASKKKSDDLSSNRTKIRKRKETLSGPPKEYRRILNAKKHDMSIYDFPNTQSSSQQTEQLVFKKSSDNDECQPKNIPKENNTSNPNSPERENSVKESVRDTPALKTTSSEIINEEESDTDFFPSQLAESISIKDHRKSRKNGTLCAPVKTDSTTFLCETSKNIKTEENNDSSSEDFWSSQLCRSLSSNSVKKSRRNGTLCSNNTKTAKKARKSIEQASALEKIAAVIAETDNFLYESSERENKLKSNKPNTRKRASNTLLTSKSPKSTRCETVNSLKESMHNEQILNEAIQPTKAKTSPNNKSKKQTAQQRRRSNRIKSSAEEILSSADNEKNEATLFKVPLAKKSNKAAKSSKLPVPCSHSGNSSNDENYSSENNKISSFKTSKIAVRRSTRSATSNRTLNSGTSTNSTTSASSLTVKKDNVSKNENVNLPRKTNVKSKKDEICSSDEGMDFKKSSKLSQADSLNVKLIKRRKRQTISTPPSHSLKYTKRNVVFSSCNSKQQQLFAKALERLGKFTLKKSLTSKNDILVLGNNKRTLKVIQATISGCMIVSFDWIEKSLLNCSWLDLETFETKELFQTASKVRCGIFKLNLLFQKVGKIFIADDTQPDKVELVKLIKSCGGSVTEIRSNAKVIIGTKNTKGKLNGLSPTWAIDSIMANKLMAVGSEYIL</sequence>
<feature type="domain" description="BRCT" evidence="2">
    <location>
        <begin position="887"/>
        <end position="970"/>
    </location>
</feature>
<dbReference type="SUPFAM" id="SSF52113">
    <property type="entry name" value="BRCT domain"/>
    <property type="match status" value="2"/>
</dbReference>
<dbReference type="InterPro" id="IPR036420">
    <property type="entry name" value="BRCT_dom_sf"/>
</dbReference>
<dbReference type="Gene3D" id="3.40.50.10190">
    <property type="entry name" value="BRCT domain"/>
    <property type="match status" value="3"/>
</dbReference>
<evidence type="ECO:0000313" key="3">
    <source>
        <dbReference type="EMBL" id="CAD5111392.1"/>
    </source>
</evidence>
<organism evidence="3 4">
    <name type="scientific">Dimorphilus gyrociliatus</name>
    <dbReference type="NCBI Taxonomy" id="2664684"/>
    <lineage>
        <taxon>Eukaryota</taxon>
        <taxon>Metazoa</taxon>
        <taxon>Spiralia</taxon>
        <taxon>Lophotrochozoa</taxon>
        <taxon>Annelida</taxon>
        <taxon>Polychaeta</taxon>
        <taxon>Polychaeta incertae sedis</taxon>
        <taxon>Dinophilidae</taxon>
        <taxon>Dimorphilus</taxon>
    </lineage>
</organism>
<feature type="compositionally biased region" description="Basic and acidic residues" evidence="1">
    <location>
        <begin position="245"/>
        <end position="256"/>
    </location>
</feature>
<feature type="compositionally biased region" description="Low complexity" evidence="1">
    <location>
        <begin position="790"/>
        <end position="814"/>
    </location>
</feature>
<dbReference type="Pfam" id="PF00533">
    <property type="entry name" value="BRCT"/>
    <property type="match status" value="1"/>
</dbReference>
<feature type="domain" description="BRCT" evidence="2">
    <location>
        <begin position="19"/>
        <end position="108"/>
    </location>
</feature>
<feature type="compositionally biased region" description="Polar residues" evidence="1">
    <location>
        <begin position="653"/>
        <end position="666"/>
    </location>
</feature>
<feature type="compositionally biased region" description="Basic and acidic residues" evidence="1">
    <location>
        <begin position="485"/>
        <end position="496"/>
    </location>
</feature>
<name>A0A7I8V9Z7_9ANNE</name>
<dbReference type="InterPro" id="IPR022047">
    <property type="entry name" value="Microcephalin-like"/>
</dbReference>
<feature type="region of interest" description="Disordered" evidence="1">
    <location>
        <begin position="743"/>
        <end position="840"/>
    </location>
</feature>
<feature type="compositionally biased region" description="Basic and acidic residues" evidence="1">
    <location>
        <begin position="390"/>
        <end position="408"/>
    </location>
</feature>